<organism evidence="1 2">
    <name type="scientific">Trichomonas vaginalis (strain ATCC PRA-98 / G3)</name>
    <dbReference type="NCBI Taxonomy" id="412133"/>
    <lineage>
        <taxon>Eukaryota</taxon>
        <taxon>Metamonada</taxon>
        <taxon>Parabasalia</taxon>
        <taxon>Trichomonadida</taxon>
        <taxon>Trichomonadidae</taxon>
        <taxon>Trichomonas</taxon>
    </lineage>
</organism>
<dbReference type="Proteomes" id="UP000001542">
    <property type="component" value="Unassembled WGS sequence"/>
</dbReference>
<dbReference type="GO" id="GO:0031085">
    <property type="term" value="C:BLOC-3 complex"/>
    <property type="evidence" value="ECO:0000318"/>
    <property type="project" value="GO_Central"/>
</dbReference>
<dbReference type="VEuPathDB" id="TrichDB:TVAGG3_0990010"/>
<name>A2DNY6_TRIV3</name>
<dbReference type="STRING" id="5722.A2DNY6"/>
<protein>
    <recommendedName>
        <fullName evidence="3">FUZ/MON1/HPS1 first Longin domain-containing protein</fullName>
    </recommendedName>
</protein>
<dbReference type="PANTHER" id="PTHR12761:SF1">
    <property type="entry name" value="BLOC-3 COMPLEX MEMBER HPS1"/>
    <property type="match status" value="1"/>
</dbReference>
<keyword evidence="2" id="KW-1185">Reference proteome</keyword>
<evidence type="ECO:0000313" key="1">
    <source>
        <dbReference type="EMBL" id="EAY17835.1"/>
    </source>
</evidence>
<proteinExistence type="predicted"/>
<dbReference type="InterPro" id="IPR026053">
    <property type="entry name" value="HPS1"/>
</dbReference>
<evidence type="ECO:0008006" key="3">
    <source>
        <dbReference type="Google" id="ProtNLM"/>
    </source>
</evidence>
<dbReference type="InParanoid" id="A2DNY6"/>
<accession>A2DNY6</accession>
<evidence type="ECO:0000313" key="2">
    <source>
        <dbReference type="Proteomes" id="UP000001542"/>
    </source>
</evidence>
<dbReference type="PANTHER" id="PTHR12761">
    <property type="entry name" value="HERMANSKY-PUDLAK SYNDROME PROTEIN 1"/>
    <property type="match status" value="1"/>
</dbReference>
<gene>
    <name evidence="1" type="ORF">TVAG_010590</name>
</gene>
<sequence>MKIRIISTTTTFYPLDTDAQDLSHKNDNLTLKSMLMYLKRELNEEVRFFRAGDKFVVLQQWRDALFVIESDENYSPELLKLTLQATREILIFLFGPKYETVMGTSISLAKRQAFARYIDTYLNHCDTNYLSLLQTPIHDIDNYELGNCFSQCAENVSSQYKSNLIALFLFNNNKIVSMYVPKNASKIDPEMLFIIQLFENVEYPNTKSEPNFQLISEQFVEENIRTRIAFIRSNRIPLACSLTSSQLYANSPLSILAITQDSKMTIEQKDTIKSMMMNLTKSVSTLYFAQPNYPPIEVVEGLIHAAFINRTNGTSFELTPDITMSLLSRYMAFQSEEEMEQMVISMKKSLANKAITALMKGYTTMIWGEMDLQFCYLLAFRDADGNEIKPTRVFEPPLFDDDSGITFNLVASSVLPDVRGKINVFEILTVFTGEMPVRDVSYGVHLMFQNYLKDYVML</sequence>
<dbReference type="EMBL" id="DS113225">
    <property type="protein sequence ID" value="EAY17835.1"/>
    <property type="molecule type" value="Genomic_DNA"/>
</dbReference>
<reference evidence="1" key="1">
    <citation type="submission" date="2006-10" db="EMBL/GenBank/DDBJ databases">
        <authorList>
            <person name="Amadeo P."/>
            <person name="Zhao Q."/>
            <person name="Wortman J."/>
            <person name="Fraser-Liggett C."/>
            <person name="Carlton J."/>
        </authorList>
    </citation>
    <scope>NUCLEOTIDE SEQUENCE</scope>
    <source>
        <strain evidence="1">G3</strain>
    </source>
</reference>
<dbReference type="RefSeq" id="XP_001329970.1">
    <property type="nucleotide sequence ID" value="XM_001329935.1"/>
</dbReference>
<dbReference type="AlphaFoldDB" id="A2DNY6"/>
<dbReference type="OrthoDB" id="10261522at2759"/>
<dbReference type="VEuPathDB" id="TrichDB:TVAG_010590"/>
<dbReference type="KEGG" id="tva:4775857"/>
<reference evidence="1" key="2">
    <citation type="journal article" date="2007" name="Science">
        <title>Draft genome sequence of the sexually transmitted pathogen Trichomonas vaginalis.</title>
        <authorList>
            <person name="Carlton J.M."/>
            <person name="Hirt R.P."/>
            <person name="Silva J.C."/>
            <person name="Delcher A.L."/>
            <person name="Schatz M."/>
            <person name="Zhao Q."/>
            <person name="Wortman J.R."/>
            <person name="Bidwell S.L."/>
            <person name="Alsmark U.C.M."/>
            <person name="Besteiro S."/>
            <person name="Sicheritz-Ponten T."/>
            <person name="Noel C.J."/>
            <person name="Dacks J.B."/>
            <person name="Foster P.G."/>
            <person name="Simillion C."/>
            <person name="Van de Peer Y."/>
            <person name="Miranda-Saavedra D."/>
            <person name="Barton G.J."/>
            <person name="Westrop G.D."/>
            <person name="Mueller S."/>
            <person name="Dessi D."/>
            <person name="Fiori P.L."/>
            <person name="Ren Q."/>
            <person name="Paulsen I."/>
            <person name="Zhang H."/>
            <person name="Bastida-Corcuera F.D."/>
            <person name="Simoes-Barbosa A."/>
            <person name="Brown M.T."/>
            <person name="Hayes R.D."/>
            <person name="Mukherjee M."/>
            <person name="Okumura C.Y."/>
            <person name="Schneider R."/>
            <person name="Smith A.J."/>
            <person name="Vanacova S."/>
            <person name="Villalvazo M."/>
            <person name="Haas B.J."/>
            <person name="Pertea M."/>
            <person name="Feldblyum T.V."/>
            <person name="Utterback T.R."/>
            <person name="Shu C.L."/>
            <person name="Osoegawa K."/>
            <person name="de Jong P.J."/>
            <person name="Hrdy I."/>
            <person name="Horvathova L."/>
            <person name="Zubacova Z."/>
            <person name="Dolezal P."/>
            <person name="Malik S.B."/>
            <person name="Logsdon J.M. Jr."/>
            <person name="Henze K."/>
            <person name="Gupta A."/>
            <person name="Wang C.C."/>
            <person name="Dunne R.L."/>
            <person name="Upcroft J.A."/>
            <person name="Upcroft P."/>
            <person name="White O."/>
            <person name="Salzberg S.L."/>
            <person name="Tang P."/>
            <person name="Chiu C.-H."/>
            <person name="Lee Y.-S."/>
            <person name="Embley T.M."/>
            <person name="Coombs G.H."/>
            <person name="Mottram J.C."/>
            <person name="Tachezy J."/>
            <person name="Fraser-Liggett C.M."/>
            <person name="Johnson P.J."/>
        </authorList>
    </citation>
    <scope>NUCLEOTIDE SEQUENCE [LARGE SCALE GENOMIC DNA]</scope>
    <source>
        <strain evidence="1">G3</strain>
    </source>
</reference>